<name>A0ABS1PI41_9ACTN</name>
<comment type="caution">
    <text evidence="5">The sequence shown here is derived from an EMBL/GenBank/DDBJ whole genome shotgun (WGS) entry which is preliminary data.</text>
</comment>
<accession>A0ABS1PI41</accession>
<dbReference type="RefSeq" id="WP_201848100.1">
    <property type="nucleotide sequence ID" value="NZ_JAERRG010000001.1"/>
</dbReference>
<gene>
    <name evidence="5" type="ORF">JK364_05835</name>
</gene>
<feature type="domain" description="FAD-binding" evidence="4">
    <location>
        <begin position="2"/>
        <end position="334"/>
    </location>
</feature>
<dbReference type="GO" id="GO:0004497">
    <property type="term" value="F:monooxygenase activity"/>
    <property type="evidence" value="ECO:0007669"/>
    <property type="project" value="UniProtKB-KW"/>
</dbReference>
<dbReference type="PANTHER" id="PTHR43004:SF19">
    <property type="entry name" value="BINDING MONOOXYGENASE, PUTATIVE (JCVI)-RELATED"/>
    <property type="match status" value="1"/>
</dbReference>
<dbReference type="Gene3D" id="3.30.70.2450">
    <property type="match status" value="1"/>
</dbReference>
<keyword evidence="2" id="KW-0285">Flavoprotein</keyword>
<evidence type="ECO:0000256" key="3">
    <source>
        <dbReference type="ARBA" id="ARBA00022827"/>
    </source>
</evidence>
<evidence type="ECO:0000313" key="5">
    <source>
        <dbReference type="EMBL" id="MBL1111929.1"/>
    </source>
</evidence>
<evidence type="ECO:0000259" key="4">
    <source>
        <dbReference type="Pfam" id="PF01494"/>
    </source>
</evidence>
<evidence type="ECO:0000256" key="2">
    <source>
        <dbReference type="ARBA" id="ARBA00022630"/>
    </source>
</evidence>
<evidence type="ECO:0000256" key="1">
    <source>
        <dbReference type="ARBA" id="ARBA00001974"/>
    </source>
</evidence>
<dbReference type="PANTHER" id="PTHR43004">
    <property type="entry name" value="TRK SYSTEM POTASSIUM UPTAKE PROTEIN"/>
    <property type="match status" value="1"/>
</dbReference>
<reference evidence="5 6" key="1">
    <citation type="submission" date="2021-01" db="EMBL/GenBank/DDBJ databases">
        <title>WGS of actinomycetes isolated from Thailand.</title>
        <authorList>
            <person name="Thawai C."/>
        </authorList>
    </citation>
    <scope>NUCLEOTIDE SEQUENCE [LARGE SCALE GENOMIC DNA]</scope>
    <source>
        <strain evidence="5 6">CA3R110</strain>
    </source>
</reference>
<dbReference type="InterPro" id="IPR036188">
    <property type="entry name" value="FAD/NAD-bd_sf"/>
</dbReference>
<dbReference type="Pfam" id="PF01494">
    <property type="entry name" value="FAD_binding_3"/>
    <property type="match status" value="1"/>
</dbReference>
<keyword evidence="3" id="KW-0274">FAD</keyword>
<dbReference type="SUPFAM" id="SSF51905">
    <property type="entry name" value="FAD/NAD(P)-binding domain"/>
    <property type="match status" value="1"/>
</dbReference>
<keyword evidence="5" id="KW-0503">Monooxygenase</keyword>
<keyword evidence="5" id="KW-0560">Oxidoreductase</keyword>
<evidence type="ECO:0000313" key="6">
    <source>
        <dbReference type="Proteomes" id="UP000621510"/>
    </source>
</evidence>
<dbReference type="Pfam" id="PF21274">
    <property type="entry name" value="Rng_hyd_C"/>
    <property type="match status" value="1"/>
</dbReference>
<protein>
    <submittedName>
        <fullName evidence="5">FAD-dependent monooxygenase</fullName>
    </submittedName>
</protein>
<dbReference type="InterPro" id="IPR050641">
    <property type="entry name" value="RIFMO-like"/>
</dbReference>
<comment type="cofactor">
    <cofactor evidence="1">
        <name>FAD</name>
        <dbReference type="ChEBI" id="CHEBI:57692"/>
    </cofactor>
</comment>
<sequence length="484" mass="51288">MTDVVVVGAGPVGLLLAAELRLVGVDVTVIERAAARSPHSKALTLHPRSLEVLAMRGIAGPFVREGVPVPTGHYGGLPVRLDFSVLDTRFPYTLVLPQLRTEQLLEERLRALGGEIRRRHRALEVRQDADGAEVDVAGPDGTYTLRAAWMMGCDGAGSAVRTSAGIDFPGTGATTTGFLGDVVLDAPPSVPSVDNEYGGFLIVPLADGHHRIAGSTRESLTVPADRPLTFEELRGYVRQVAGTDFGMRAPRWLSRFGNAARQAARYRDGRVLLAGDAAHMHMPMGGQGLNVGLQDAFNLGWKLAAVCQGRAPDGLLDTYHAERHPVGAALLENTQAQTVLGATHTPDVQALRSVFGRLLAHPAVNRRFAGELSALDVAYPADGAPDRLTGTRAPDLGLDGAPEPSLYPLLADGRFVLLHLGADGDTGRDPGDARATADALAGSPDRIRAVTARPTTTHDGWAGRRTVLVRPDGHVAWDTALSTK</sequence>
<organism evidence="5 6">
    <name type="scientific">Streptomyces endocoffeicus</name>
    <dbReference type="NCBI Taxonomy" id="2898945"/>
    <lineage>
        <taxon>Bacteria</taxon>
        <taxon>Bacillati</taxon>
        <taxon>Actinomycetota</taxon>
        <taxon>Actinomycetes</taxon>
        <taxon>Kitasatosporales</taxon>
        <taxon>Streptomycetaceae</taxon>
        <taxon>Streptomyces</taxon>
    </lineage>
</organism>
<dbReference type="InterPro" id="IPR002938">
    <property type="entry name" value="FAD-bd"/>
</dbReference>
<proteinExistence type="predicted"/>
<dbReference type="Gene3D" id="3.40.30.120">
    <property type="match status" value="1"/>
</dbReference>
<keyword evidence="6" id="KW-1185">Reference proteome</keyword>
<dbReference type="Proteomes" id="UP000621510">
    <property type="component" value="Unassembled WGS sequence"/>
</dbReference>
<dbReference type="EMBL" id="JAERRG010000001">
    <property type="protein sequence ID" value="MBL1111929.1"/>
    <property type="molecule type" value="Genomic_DNA"/>
</dbReference>
<dbReference type="PRINTS" id="PR00420">
    <property type="entry name" value="RNGMNOXGNASE"/>
</dbReference>
<dbReference type="Gene3D" id="3.50.50.60">
    <property type="entry name" value="FAD/NAD(P)-binding domain"/>
    <property type="match status" value="1"/>
</dbReference>